<accession>A0A1H3AMG0</accession>
<dbReference type="PANTHER" id="PTHR10272">
    <property type="entry name" value="PLATELET-ACTIVATING FACTOR ACETYLHYDROLASE"/>
    <property type="match status" value="1"/>
</dbReference>
<keyword evidence="6" id="KW-1185">Reference proteome</keyword>
<dbReference type="STRING" id="589385.SAMN05421504_102986"/>
<organism evidence="5 6">
    <name type="scientific">Amycolatopsis xylanica</name>
    <dbReference type="NCBI Taxonomy" id="589385"/>
    <lineage>
        <taxon>Bacteria</taxon>
        <taxon>Bacillati</taxon>
        <taxon>Actinomycetota</taxon>
        <taxon>Actinomycetes</taxon>
        <taxon>Pseudonocardiales</taxon>
        <taxon>Pseudonocardiaceae</taxon>
        <taxon>Amycolatopsis</taxon>
    </lineage>
</organism>
<protein>
    <submittedName>
        <fullName evidence="5">Platelet-activating factor acetylhydrolase, isoform II</fullName>
    </submittedName>
</protein>
<name>A0A1H3AMG0_9PSEU</name>
<feature type="region of interest" description="Disordered" evidence="4">
    <location>
        <begin position="1"/>
        <end position="23"/>
    </location>
</feature>
<gene>
    <name evidence="5" type="ORF">SAMN05421504_102986</name>
</gene>
<dbReference type="RefSeq" id="WP_218134738.1">
    <property type="nucleotide sequence ID" value="NZ_FNON01000002.1"/>
</dbReference>
<evidence type="ECO:0000256" key="3">
    <source>
        <dbReference type="ARBA" id="ARBA00023098"/>
    </source>
</evidence>
<keyword evidence="1 5" id="KW-0378">Hydrolase</keyword>
<proteinExistence type="predicted"/>
<dbReference type="SUPFAM" id="SSF53474">
    <property type="entry name" value="alpha/beta-Hydrolases"/>
    <property type="match status" value="1"/>
</dbReference>
<dbReference type="GO" id="GO:0016042">
    <property type="term" value="P:lipid catabolic process"/>
    <property type="evidence" value="ECO:0007669"/>
    <property type="project" value="UniProtKB-KW"/>
</dbReference>
<keyword evidence="3" id="KW-0443">Lipid metabolism</keyword>
<evidence type="ECO:0000256" key="1">
    <source>
        <dbReference type="ARBA" id="ARBA00022801"/>
    </source>
</evidence>
<evidence type="ECO:0000256" key="4">
    <source>
        <dbReference type="SAM" id="MobiDB-lite"/>
    </source>
</evidence>
<dbReference type="EMBL" id="FNON01000002">
    <property type="protein sequence ID" value="SDX30892.1"/>
    <property type="molecule type" value="Genomic_DNA"/>
</dbReference>
<dbReference type="Pfam" id="PF03403">
    <property type="entry name" value="PAF-AH_p_II"/>
    <property type="match status" value="2"/>
</dbReference>
<evidence type="ECO:0000313" key="6">
    <source>
        <dbReference type="Proteomes" id="UP000199515"/>
    </source>
</evidence>
<reference evidence="5 6" key="1">
    <citation type="submission" date="2016-10" db="EMBL/GenBank/DDBJ databases">
        <authorList>
            <person name="de Groot N.N."/>
        </authorList>
    </citation>
    <scope>NUCLEOTIDE SEQUENCE [LARGE SCALE GENOMIC DNA]</scope>
    <source>
        <strain evidence="5 6">CPCC 202699</strain>
    </source>
</reference>
<dbReference type="Proteomes" id="UP000199515">
    <property type="component" value="Unassembled WGS sequence"/>
</dbReference>
<dbReference type="GO" id="GO:0003847">
    <property type="term" value="F:1-alkyl-2-acetylglycerophosphocholine esterase activity"/>
    <property type="evidence" value="ECO:0007669"/>
    <property type="project" value="TreeGrafter"/>
</dbReference>
<evidence type="ECO:0000256" key="2">
    <source>
        <dbReference type="ARBA" id="ARBA00022963"/>
    </source>
</evidence>
<keyword evidence="2" id="KW-0442">Lipid degradation</keyword>
<dbReference type="InterPro" id="IPR029058">
    <property type="entry name" value="AB_hydrolase_fold"/>
</dbReference>
<dbReference type="AlphaFoldDB" id="A0A1H3AMG0"/>
<sequence length="343" mass="35917">MPAVSAAEADTAGLSLPAPTGRDAVGRSTLALTDRNRTDPWVPEAGPRQLMVTLFYPAVRGTGSRASYVDADEAAALAARFHTDPPVFTAEKLAGTRTWSRVGANPLPGKRPLVLLSPGFTVPRHTLTALAEDLASRGYVAAAVDHAFESSAAKFPGGVLPCAACGLPEKIGRAAIALSRGKDLSFVLDELRDNPMIDERQVAVVGHSLGGAAAATAMRADRRVGAGVNLDGPMEPVAPLDRPFLLVGSPEIHDPAATKDPSWDAVWPLMTGWKRRLTVAGADHYAFTDLDLLVQQAGFEEPFPLDPALGIRLTRAHVAAFLDRQLCGGASPTMGLGAADIVG</sequence>
<dbReference type="Gene3D" id="3.40.50.1820">
    <property type="entry name" value="alpha/beta hydrolase"/>
    <property type="match status" value="1"/>
</dbReference>
<dbReference type="PANTHER" id="PTHR10272:SF0">
    <property type="entry name" value="PLATELET-ACTIVATING FACTOR ACETYLHYDROLASE"/>
    <property type="match status" value="1"/>
</dbReference>
<evidence type="ECO:0000313" key="5">
    <source>
        <dbReference type="EMBL" id="SDX30892.1"/>
    </source>
</evidence>